<gene>
    <name evidence="2" type="ORF">GCM10011514_12470</name>
</gene>
<feature type="chain" id="PRO_5037525033" description="Methane oxygenase PmoA" evidence="1">
    <location>
        <begin position="26"/>
        <end position="302"/>
    </location>
</feature>
<dbReference type="Proteomes" id="UP000609064">
    <property type="component" value="Unassembled WGS sequence"/>
</dbReference>
<feature type="signal peptide" evidence="1">
    <location>
        <begin position="1"/>
        <end position="25"/>
    </location>
</feature>
<keyword evidence="3" id="KW-1185">Reference proteome</keyword>
<sequence>MNPKDMKFRPLFILLFLVCGQKLFAQTKIVAQKFNSKIDVLINNNLFTSYILSEDEKYPFFFPVNGPSNASVTSMRNANYPHHSSLFFGCDKVNGGNYWQEGLERGQIVSIRADVIESGNDKVIIENECIWRRPNANAPIKDTRKITITAPSKELYQIDFDVTLEMLMDVIIEKTNHSLFSGRMDADLAVINGGTMLNSNGEKGEKETFGKKATWIDFYGKRGDKQEGMAILQHPSNEWYPAPWFTRDYGFFSPTPMYWPQNDKETTLKKGQTIKLKYRVLVHSGDTSSAKIAEQFEKYKLE</sequence>
<reference evidence="2" key="2">
    <citation type="submission" date="2020-09" db="EMBL/GenBank/DDBJ databases">
        <authorList>
            <person name="Sun Q."/>
            <person name="Zhou Y."/>
        </authorList>
    </citation>
    <scope>NUCLEOTIDE SEQUENCE</scope>
    <source>
        <strain evidence="2">CGMCC 1.15958</strain>
    </source>
</reference>
<keyword evidence="1" id="KW-0732">Signal</keyword>
<accession>A0A916YL69</accession>
<dbReference type="EMBL" id="BMKK01000002">
    <property type="protein sequence ID" value="GGD49800.1"/>
    <property type="molecule type" value="Genomic_DNA"/>
</dbReference>
<evidence type="ECO:0000313" key="2">
    <source>
        <dbReference type="EMBL" id="GGD49800.1"/>
    </source>
</evidence>
<evidence type="ECO:0008006" key="4">
    <source>
        <dbReference type="Google" id="ProtNLM"/>
    </source>
</evidence>
<dbReference type="Pfam" id="PF14100">
    <property type="entry name" value="DUF6807"/>
    <property type="match status" value="1"/>
</dbReference>
<dbReference type="InterPro" id="IPR029475">
    <property type="entry name" value="DUF6807"/>
</dbReference>
<name>A0A916YL69_9BACT</name>
<evidence type="ECO:0000313" key="3">
    <source>
        <dbReference type="Proteomes" id="UP000609064"/>
    </source>
</evidence>
<protein>
    <recommendedName>
        <fullName evidence="4">Methane oxygenase PmoA</fullName>
    </recommendedName>
</protein>
<dbReference type="AlphaFoldDB" id="A0A916YL69"/>
<proteinExistence type="predicted"/>
<comment type="caution">
    <text evidence="2">The sequence shown here is derived from an EMBL/GenBank/DDBJ whole genome shotgun (WGS) entry which is preliminary data.</text>
</comment>
<organism evidence="2 3">
    <name type="scientific">Emticicia aquatilis</name>
    <dbReference type="NCBI Taxonomy" id="1537369"/>
    <lineage>
        <taxon>Bacteria</taxon>
        <taxon>Pseudomonadati</taxon>
        <taxon>Bacteroidota</taxon>
        <taxon>Cytophagia</taxon>
        <taxon>Cytophagales</taxon>
        <taxon>Leadbetterellaceae</taxon>
        <taxon>Emticicia</taxon>
    </lineage>
</organism>
<reference evidence="2" key="1">
    <citation type="journal article" date="2014" name="Int. J. Syst. Evol. Microbiol.">
        <title>Complete genome sequence of Corynebacterium casei LMG S-19264T (=DSM 44701T), isolated from a smear-ripened cheese.</title>
        <authorList>
            <consortium name="US DOE Joint Genome Institute (JGI-PGF)"/>
            <person name="Walter F."/>
            <person name="Albersmeier A."/>
            <person name="Kalinowski J."/>
            <person name="Ruckert C."/>
        </authorList>
    </citation>
    <scope>NUCLEOTIDE SEQUENCE</scope>
    <source>
        <strain evidence="2">CGMCC 1.15958</strain>
    </source>
</reference>
<evidence type="ECO:0000256" key="1">
    <source>
        <dbReference type="SAM" id="SignalP"/>
    </source>
</evidence>